<dbReference type="Pfam" id="PF03432">
    <property type="entry name" value="Relaxase"/>
    <property type="match status" value="1"/>
</dbReference>
<feature type="compositionally biased region" description="Basic and acidic residues" evidence="1">
    <location>
        <begin position="354"/>
        <end position="383"/>
    </location>
</feature>
<evidence type="ECO:0000259" key="2">
    <source>
        <dbReference type="Pfam" id="PF03432"/>
    </source>
</evidence>
<dbReference type="AlphaFoldDB" id="A0A5N1J3P5"/>
<dbReference type="InterPro" id="IPR005094">
    <property type="entry name" value="Endonuclease_MobA/VirD2"/>
</dbReference>
<evidence type="ECO:0000313" key="4">
    <source>
        <dbReference type="Proteomes" id="UP000326344"/>
    </source>
</evidence>
<evidence type="ECO:0000256" key="1">
    <source>
        <dbReference type="SAM" id="MobiDB-lite"/>
    </source>
</evidence>
<comment type="caution">
    <text evidence="3">The sequence shown here is derived from an EMBL/GenBank/DDBJ whole genome shotgun (WGS) entry which is preliminary data.</text>
</comment>
<organism evidence="3 4">
    <name type="scientific">Larkinella humicola</name>
    <dbReference type="NCBI Taxonomy" id="2607654"/>
    <lineage>
        <taxon>Bacteria</taxon>
        <taxon>Pseudomonadati</taxon>
        <taxon>Bacteroidota</taxon>
        <taxon>Cytophagia</taxon>
        <taxon>Cytophagales</taxon>
        <taxon>Spirosomataceae</taxon>
        <taxon>Larkinella</taxon>
    </lineage>
</organism>
<feature type="domain" description="MobA/VirD2-like nuclease" evidence="2">
    <location>
        <begin position="52"/>
        <end position="158"/>
    </location>
</feature>
<feature type="region of interest" description="Disordered" evidence="1">
    <location>
        <begin position="402"/>
        <end position="421"/>
    </location>
</feature>
<proteinExistence type="predicted"/>
<dbReference type="EMBL" id="VTWS01000013">
    <property type="protein sequence ID" value="KAA9341189.1"/>
    <property type="molecule type" value="Genomic_DNA"/>
</dbReference>
<feature type="region of interest" description="Disordered" evidence="1">
    <location>
        <begin position="353"/>
        <end position="387"/>
    </location>
</feature>
<sequence>MIIRKMVARISSGSNPRGAVYYNEEKVEQGEAQRLALRNYVGILVPPEQVQKQQVAYLLEEQAAINARISKPTFHVSLSLAPGEKPSSDELLDIADRYMLGMGYGRQPYAVYQHFDTDHTHVHIVSVRVDEKGEKVSDKFERERSNKLRQQIEKEFNLVEAERVGLKRSLPEIKPVHYGQGDLKQAMTNVVLTVLNDFRFSSFEQYNQLLRLYNVQAVEVPLEGKKPGLIYTVAREEQRQGVGFKASSLRQQPTRETVERRIKSGKKVKEDSASRLRRLLETRLADSGSWTDFQQRLQRLNILVIPHQGKDGNLFGISYLDAKQKVIYTGSELGKGFTAGALKKQLGEEFTPLPKEDIKPKQERALQPDSERQTLAEDQKQEPDSNTALLRRLLYAIGYGDDQQESEQELKKMTRKRTPRL</sequence>
<accession>A0A5N1J3P5</accession>
<dbReference type="Proteomes" id="UP000326344">
    <property type="component" value="Unassembled WGS sequence"/>
</dbReference>
<reference evidence="3 4" key="1">
    <citation type="submission" date="2019-09" db="EMBL/GenBank/DDBJ databases">
        <title>Genome Sequence of Larkinella sp MA1.</title>
        <authorList>
            <person name="Srinivasan S."/>
        </authorList>
    </citation>
    <scope>NUCLEOTIDE SEQUENCE [LARGE SCALE GENOMIC DNA]</scope>
    <source>
        <strain evidence="3 4">MA1</strain>
    </source>
</reference>
<keyword evidence="4" id="KW-1185">Reference proteome</keyword>
<evidence type="ECO:0000313" key="3">
    <source>
        <dbReference type="EMBL" id="KAA9341189.1"/>
    </source>
</evidence>
<protein>
    <submittedName>
        <fullName evidence="3">Relaxase/mobilization nuclease domain-containing protein</fullName>
    </submittedName>
</protein>
<dbReference type="RefSeq" id="WP_150881597.1">
    <property type="nucleotide sequence ID" value="NZ_VTWS01000013.1"/>
</dbReference>
<name>A0A5N1J3P5_9BACT</name>
<gene>
    <name evidence="3" type="ORF">F0P93_30610</name>
</gene>